<feature type="transmembrane region" description="Helical" evidence="9">
    <location>
        <begin position="12"/>
        <end position="35"/>
    </location>
</feature>
<feature type="transmembrane region" description="Helical" evidence="9">
    <location>
        <begin position="66"/>
        <end position="82"/>
    </location>
</feature>
<keyword evidence="6 9" id="KW-1133">Transmembrane helix</keyword>
<evidence type="ECO:0000259" key="10">
    <source>
        <dbReference type="Pfam" id="PF04290"/>
    </source>
</evidence>
<reference evidence="11" key="1">
    <citation type="submission" date="2022-06" db="EMBL/GenBank/DDBJ databases">
        <title>Isolation and Genomics of Futiania mangrovii gen. nov., sp. nov., a Rare and Metabolically-versatile member in the Class Alphaproteobacteria.</title>
        <authorList>
            <person name="Liu L."/>
            <person name="Huang W.-C."/>
            <person name="Pan J."/>
            <person name="Li J."/>
            <person name="Huang Y."/>
            <person name="Du H."/>
            <person name="Liu Y."/>
            <person name="Li M."/>
        </authorList>
    </citation>
    <scope>NUCLEOTIDE SEQUENCE</scope>
    <source>
        <strain evidence="11">FT118</strain>
    </source>
</reference>
<keyword evidence="3" id="KW-1003">Cell membrane</keyword>
<organism evidence="11 12">
    <name type="scientific">Futiania mangrovi</name>
    <dbReference type="NCBI Taxonomy" id="2959716"/>
    <lineage>
        <taxon>Bacteria</taxon>
        <taxon>Pseudomonadati</taxon>
        <taxon>Pseudomonadota</taxon>
        <taxon>Alphaproteobacteria</taxon>
        <taxon>Futianiales</taxon>
        <taxon>Futianiaceae</taxon>
        <taxon>Futiania</taxon>
    </lineage>
</organism>
<keyword evidence="12" id="KW-1185">Reference proteome</keyword>
<dbReference type="InterPro" id="IPR007387">
    <property type="entry name" value="TRAP_DctQ"/>
</dbReference>
<comment type="similarity">
    <text evidence="8 9">Belongs to the TRAP transporter small permease family.</text>
</comment>
<feature type="domain" description="Tripartite ATP-independent periplasmic transporters DctQ component" evidence="10">
    <location>
        <begin position="29"/>
        <end position="172"/>
    </location>
</feature>
<sequence length="204" mass="23155">MPFLMRVSEALEAFLQAIGRVASFLFIPLMIVIFYDVTQRKILEYDHDFTSSVFYFSSTKMQEMEWHIHAVLFLLCLAYAYLKDAHVRIELVRDQMHPRTRAWIELIGCLIFLIPYCILVTDYGYTFAERAFLSGESSASGVGLSHRWIVKGALPLGFLLLGLAGLAVALRSLVYLFGSEDLRARARSHVGVHHADDPNRPVAD</sequence>
<protein>
    <recommendedName>
        <fullName evidence="9">TRAP transporter small permease protein</fullName>
    </recommendedName>
</protein>
<keyword evidence="5 9" id="KW-0812">Transmembrane</keyword>
<evidence type="ECO:0000256" key="7">
    <source>
        <dbReference type="ARBA" id="ARBA00023136"/>
    </source>
</evidence>
<feature type="transmembrane region" description="Helical" evidence="9">
    <location>
        <begin position="103"/>
        <end position="128"/>
    </location>
</feature>
<comment type="subcellular location">
    <subcellularLocation>
        <location evidence="1 9">Cell inner membrane</location>
        <topology evidence="1 9">Multi-pass membrane protein</topology>
    </subcellularLocation>
</comment>
<dbReference type="GO" id="GO:0005886">
    <property type="term" value="C:plasma membrane"/>
    <property type="evidence" value="ECO:0007669"/>
    <property type="project" value="UniProtKB-SubCell"/>
</dbReference>
<proteinExistence type="inferred from homology"/>
<evidence type="ECO:0000256" key="9">
    <source>
        <dbReference type="RuleBase" id="RU369079"/>
    </source>
</evidence>
<evidence type="ECO:0000256" key="6">
    <source>
        <dbReference type="ARBA" id="ARBA00022989"/>
    </source>
</evidence>
<evidence type="ECO:0000256" key="5">
    <source>
        <dbReference type="ARBA" id="ARBA00022692"/>
    </source>
</evidence>
<keyword evidence="4 9" id="KW-0997">Cell inner membrane</keyword>
<gene>
    <name evidence="11" type="ORF">NJQ99_01175</name>
</gene>
<accession>A0A9J6PAG0</accession>
<comment type="caution">
    <text evidence="11">The sequence shown here is derived from an EMBL/GenBank/DDBJ whole genome shotgun (WGS) entry which is preliminary data.</text>
</comment>
<keyword evidence="7 9" id="KW-0472">Membrane</keyword>
<evidence type="ECO:0000256" key="1">
    <source>
        <dbReference type="ARBA" id="ARBA00004429"/>
    </source>
</evidence>
<evidence type="ECO:0000313" key="11">
    <source>
        <dbReference type="EMBL" id="MCP1335014.1"/>
    </source>
</evidence>
<dbReference type="RefSeq" id="WP_269330974.1">
    <property type="nucleotide sequence ID" value="NZ_JAMZFT010000001.1"/>
</dbReference>
<name>A0A9J6PAG0_9PROT</name>
<keyword evidence="2 9" id="KW-0813">Transport</keyword>
<evidence type="ECO:0000313" key="12">
    <source>
        <dbReference type="Proteomes" id="UP001055804"/>
    </source>
</evidence>
<dbReference type="GO" id="GO:0022857">
    <property type="term" value="F:transmembrane transporter activity"/>
    <property type="evidence" value="ECO:0007669"/>
    <property type="project" value="UniProtKB-UniRule"/>
</dbReference>
<dbReference type="Proteomes" id="UP001055804">
    <property type="component" value="Unassembled WGS sequence"/>
</dbReference>
<dbReference type="InterPro" id="IPR055348">
    <property type="entry name" value="DctQ"/>
</dbReference>
<evidence type="ECO:0000256" key="2">
    <source>
        <dbReference type="ARBA" id="ARBA00022448"/>
    </source>
</evidence>
<dbReference type="PANTHER" id="PTHR35011">
    <property type="entry name" value="2,3-DIKETO-L-GULONATE TRAP TRANSPORTER SMALL PERMEASE PROTEIN YIAM"/>
    <property type="match status" value="1"/>
</dbReference>
<evidence type="ECO:0000256" key="4">
    <source>
        <dbReference type="ARBA" id="ARBA00022519"/>
    </source>
</evidence>
<evidence type="ECO:0000256" key="3">
    <source>
        <dbReference type="ARBA" id="ARBA00022475"/>
    </source>
</evidence>
<dbReference type="EMBL" id="JAMZFT010000001">
    <property type="protein sequence ID" value="MCP1335014.1"/>
    <property type="molecule type" value="Genomic_DNA"/>
</dbReference>
<dbReference type="Pfam" id="PF04290">
    <property type="entry name" value="DctQ"/>
    <property type="match status" value="1"/>
</dbReference>
<dbReference type="PANTHER" id="PTHR35011:SF4">
    <property type="entry name" value="SLL1102 PROTEIN"/>
    <property type="match status" value="1"/>
</dbReference>
<evidence type="ECO:0000256" key="8">
    <source>
        <dbReference type="ARBA" id="ARBA00038436"/>
    </source>
</evidence>
<comment type="function">
    <text evidence="9">Part of the tripartite ATP-independent periplasmic (TRAP) transport system.</text>
</comment>
<feature type="transmembrane region" description="Helical" evidence="9">
    <location>
        <begin position="148"/>
        <end position="177"/>
    </location>
</feature>
<comment type="subunit">
    <text evidence="9">The complex comprises the extracytoplasmic solute receptor protein and the two transmembrane proteins.</text>
</comment>
<dbReference type="AlphaFoldDB" id="A0A9J6PAG0"/>